<organism evidence="1 2">
    <name type="scientific">Lichtheimia corymbifera JMRC:FSU:9682</name>
    <dbReference type="NCBI Taxonomy" id="1263082"/>
    <lineage>
        <taxon>Eukaryota</taxon>
        <taxon>Fungi</taxon>
        <taxon>Fungi incertae sedis</taxon>
        <taxon>Mucoromycota</taxon>
        <taxon>Mucoromycotina</taxon>
        <taxon>Mucoromycetes</taxon>
        <taxon>Mucorales</taxon>
        <taxon>Lichtheimiaceae</taxon>
        <taxon>Lichtheimia</taxon>
    </lineage>
</organism>
<proteinExistence type="predicted"/>
<dbReference type="AlphaFoldDB" id="A0A068S5T3"/>
<evidence type="ECO:0000313" key="2">
    <source>
        <dbReference type="Proteomes" id="UP000027586"/>
    </source>
</evidence>
<accession>A0A068S5T3</accession>
<dbReference type="VEuPathDB" id="FungiDB:LCOR_08644.1"/>
<dbReference type="EMBL" id="CBTN010000049">
    <property type="protein sequence ID" value="CDH57738.1"/>
    <property type="molecule type" value="Genomic_DNA"/>
</dbReference>
<reference evidence="1" key="1">
    <citation type="submission" date="2013-08" db="EMBL/GenBank/DDBJ databases">
        <title>Gene expansion shapes genome architecture in the human pathogen Lichtheimia corymbifera: an evolutionary genomics analysis in the ancient terrestrial Mucorales (Mucoromycotina).</title>
        <authorList>
            <person name="Schwartze V.U."/>
            <person name="Winter S."/>
            <person name="Shelest E."/>
            <person name="Marcet-Houben M."/>
            <person name="Horn F."/>
            <person name="Wehner S."/>
            <person name="Hoffmann K."/>
            <person name="Riege K."/>
            <person name="Sammeth M."/>
            <person name="Nowrousian M."/>
            <person name="Valiante V."/>
            <person name="Linde J."/>
            <person name="Jacobsen I.D."/>
            <person name="Marz M."/>
            <person name="Brakhage A.A."/>
            <person name="Gabaldon T."/>
            <person name="Bocker S."/>
            <person name="Voigt K."/>
        </authorList>
    </citation>
    <scope>NUCLEOTIDE SEQUENCE [LARGE SCALE GENOMIC DNA]</scope>
    <source>
        <strain evidence="1">FSU 9682</strain>
    </source>
</reference>
<dbReference type="OrthoDB" id="2270958at2759"/>
<protein>
    <submittedName>
        <fullName evidence="1">Uncharacterized protein</fullName>
    </submittedName>
</protein>
<sequence>MLTTATISRSAAISKINMLGRPLITTSSRMYSSVLSGPVQFKESAVHHPQTMPLTDTTVYTAQGKSFSISFHACQTTASLLPYSCRRPFCIYRLSAYTSLQ</sequence>
<keyword evidence="2" id="KW-1185">Reference proteome</keyword>
<evidence type="ECO:0000313" key="1">
    <source>
        <dbReference type="EMBL" id="CDH57738.1"/>
    </source>
</evidence>
<name>A0A068S5T3_9FUNG</name>
<gene>
    <name evidence="1" type="ORF">LCOR_08644.1</name>
</gene>
<comment type="caution">
    <text evidence="1">The sequence shown here is derived from an EMBL/GenBank/DDBJ whole genome shotgun (WGS) entry which is preliminary data.</text>
</comment>
<dbReference type="Proteomes" id="UP000027586">
    <property type="component" value="Unassembled WGS sequence"/>
</dbReference>